<gene>
    <name evidence="1" type="ORF">BO99DRAFT_254129</name>
</gene>
<sequence>MKWHQCIYTGAIREFAELPMDGGWYLVVMVGSDNGEIVHVETNKKTYNRRDLLVVTHPTTNLPACGLNAARRRVGTAWVS</sequence>
<evidence type="ECO:0000313" key="1">
    <source>
        <dbReference type="EMBL" id="PYI15322.1"/>
    </source>
</evidence>
<accession>A0A2V5H0Q8</accession>
<dbReference type="Proteomes" id="UP000249829">
    <property type="component" value="Unassembled WGS sequence"/>
</dbReference>
<protein>
    <submittedName>
        <fullName evidence="1">Uncharacterized protein</fullName>
    </submittedName>
</protein>
<keyword evidence="2" id="KW-1185">Reference proteome</keyword>
<reference evidence="1 2" key="1">
    <citation type="submission" date="2018-02" db="EMBL/GenBank/DDBJ databases">
        <title>The genomes of Aspergillus section Nigri reveals drivers in fungal speciation.</title>
        <authorList>
            <consortium name="DOE Joint Genome Institute"/>
            <person name="Vesth T.C."/>
            <person name="Nybo J."/>
            <person name="Theobald S."/>
            <person name="Brandl J."/>
            <person name="Frisvad J.C."/>
            <person name="Nielsen K.F."/>
            <person name="Lyhne E.K."/>
            <person name="Kogle M.E."/>
            <person name="Kuo A."/>
            <person name="Riley R."/>
            <person name="Clum A."/>
            <person name="Nolan M."/>
            <person name="Lipzen A."/>
            <person name="Salamov A."/>
            <person name="Henrissat B."/>
            <person name="Wiebenga A."/>
            <person name="De vries R.P."/>
            <person name="Grigoriev I.V."/>
            <person name="Mortensen U.H."/>
            <person name="Andersen M.R."/>
            <person name="Baker S.E."/>
        </authorList>
    </citation>
    <scope>NUCLEOTIDE SEQUENCE [LARGE SCALE GENOMIC DNA]</scope>
    <source>
        <strain evidence="1 2">CBS 115571</strain>
    </source>
</reference>
<dbReference type="AlphaFoldDB" id="A0A2V5H0Q8"/>
<proteinExistence type="predicted"/>
<name>A0A2V5H0Q8_ASPV1</name>
<organism evidence="1 2">
    <name type="scientific">Aspergillus violaceofuscus (strain CBS 115571)</name>
    <dbReference type="NCBI Taxonomy" id="1450538"/>
    <lineage>
        <taxon>Eukaryota</taxon>
        <taxon>Fungi</taxon>
        <taxon>Dikarya</taxon>
        <taxon>Ascomycota</taxon>
        <taxon>Pezizomycotina</taxon>
        <taxon>Eurotiomycetes</taxon>
        <taxon>Eurotiomycetidae</taxon>
        <taxon>Eurotiales</taxon>
        <taxon>Aspergillaceae</taxon>
        <taxon>Aspergillus</taxon>
    </lineage>
</organism>
<evidence type="ECO:0000313" key="2">
    <source>
        <dbReference type="Proteomes" id="UP000249829"/>
    </source>
</evidence>
<dbReference type="EMBL" id="KZ825188">
    <property type="protein sequence ID" value="PYI15322.1"/>
    <property type="molecule type" value="Genomic_DNA"/>
</dbReference>